<dbReference type="InterPro" id="IPR049517">
    <property type="entry name" value="ACX-like_C"/>
</dbReference>
<name>A0A1W6K3U0_9CREN</name>
<dbReference type="Proteomes" id="UP000193404">
    <property type="component" value="Chromosome"/>
</dbReference>
<dbReference type="Pfam" id="PF19278">
    <property type="entry name" value="Hydant_A_C"/>
    <property type="match status" value="1"/>
</dbReference>
<evidence type="ECO:0000313" key="5">
    <source>
        <dbReference type="Proteomes" id="UP000193404"/>
    </source>
</evidence>
<evidence type="ECO:0000259" key="1">
    <source>
        <dbReference type="Pfam" id="PF01968"/>
    </source>
</evidence>
<dbReference type="InterPro" id="IPR002821">
    <property type="entry name" value="Hydantoinase_A"/>
</dbReference>
<evidence type="ECO:0000313" key="4">
    <source>
        <dbReference type="EMBL" id="ARM77211.1"/>
    </source>
</evidence>
<dbReference type="PANTHER" id="PTHR11365:SF2">
    <property type="entry name" value="5-OXOPROLINASE"/>
    <property type="match status" value="1"/>
</dbReference>
<dbReference type="GO" id="GO:0006749">
    <property type="term" value="P:glutathione metabolic process"/>
    <property type="evidence" value="ECO:0007669"/>
    <property type="project" value="TreeGrafter"/>
</dbReference>
<dbReference type="STRING" id="282676.B6F84_13580"/>
<accession>A0A1W6K3U0</accession>
<dbReference type="Pfam" id="PF01968">
    <property type="entry name" value="Hydantoinase_A"/>
    <property type="match status" value="1"/>
</dbReference>
<gene>
    <name evidence="4" type="ORF">B6F84_13580</name>
</gene>
<dbReference type="KEGG" id="aman:B6F84_13580"/>
<feature type="domain" description="Hydantoinase/oxoprolinase N-terminal" evidence="2">
    <location>
        <begin position="3"/>
        <end position="176"/>
    </location>
</feature>
<proteinExistence type="predicted"/>
<reference evidence="4 5" key="1">
    <citation type="submission" date="2017-03" db="EMBL/GenBank/DDBJ databases">
        <title>Sulfur activation and transportation mechanism of thermophilic Archaea Acidianus manzaensis YN-25.</title>
        <authorList>
            <person name="Ma Y."/>
            <person name="Yang Y."/>
            <person name="Xia J."/>
        </authorList>
    </citation>
    <scope>NUCLEOTIDE SEQUENCE [LARGE SCALE GENOMIC DNA]</scope>
    <source>
        <strain evidence="4 5">YN-25</strain>
    </source>
</reference>
<dbReference type="AlphaFoldDB" id="A0A1W6K3U0"/>
<organism evidence="4 5">
    <name type="scientific">Acidianus manzaensis</name>
    <dbReference type="NCBI Taxonomy" id="282676"/>
    <lineage>
        <taxon>Archaea</taxon>
        <taxon>Thermoproteota</taxon>
        <taxon>Thermoprotei</taxon>
        <taxon>Sulfolobales</taxon>
        <taxon>Sulfolobaceae</taxon>
        <taxon>Acidianus</taxon>
    </lineage>
</organism>
<protein>
    <submittedName>
        <fullName evidence="4">5-oxoprolinase</fullName>
    </submittedName>
</protein>
<dbReference type="GO" id="GO:0017168">
    <property type="term" value="F:5-oxoprolinase (ATP-hydrolyzing) activity"/>
    <property type="evidence" value="ECO:0007669"/>
    <property type="project" value="TreeGrafter"/>
</dbReference>
<dbReference type="GeneID" id="41591970"/>
<dbReference type="GO" id="GO:0005829">
    <property type="term" value="C:cytosol"/>
    <property type="evidence" value="ECO:0007669"/>
    <property type="project" value="TreeGrafter"/>
</dbReference>
<dbReference type="PANTHER" id="PTHR11365">
    <property type="entry name" value="5-OXOPROLINASE RELATED"/>
    <property type="match status" value="1"/>
</dbReference>
<dbReference type="Pfam" id="PF05378">
    <property type="entry name" value="Hydant_A_N"/>
    <property type="match status" value="1"/>
</dbReference>
<evidence type="ECO:0000259" key="2">
    <source>
        <dbReference type="Pfam" id="PF05378"/>
    </source>
</evidence>
<dbReference type="RefSeq" id="WP_148692939.1">
    <property type="nucleotide sequence ID" value="NZ_CP020477.1"/>
</dbReference>
<dbReference type="InterPro" id="IPR008040">
    <property type="entry name" value="Hydant_A_N"/>
</dbReference>
<feature type="domain" description="Acetophenone carboxylase-like C-terminal" evidence="3">
    <location>
        <begin position="502"/>
        <end position="675"/>
    </location>
</feature>
<keyword evidence="5" id="KW-1185">Reference proteome</keyword>
<dbReference type="EMBL" id="CP020477">
    <property type="protein sequence ID" value="ARM77211.1"/>
    <property type="molecule type" value="Genomic_DNA"/>
</dbReference>
<dbReference type="OrthoDB" id="8261at2157"/>
<evidence type="ECO:0000259" key="3">
    <source>
        <dbReference type="Pfam" id="PF19278"/>
    </source>
</evidence>
<sequence length="683" mass="76961">MIRVGIDIGGAFTDIVVYDTDSEEIQWIKNETTSEDPSIGVLNGIDWLNINLEATNEIIHGQTLAINTIIERKGAKIGLITTKGFRDILEIQRANRRDMYNFKYNKPVPFVPRYLRLEINERIDPKGDILVELNENEINEIYDRLKNENVEAIAVSLINSYVNPIHELKIKELIEKNKPDVIVTLSHEITREWREYERTNTTVLNAYIMPKMQKYLSKIEDELKKRNFKGNYFAMLSNGGVATFEFAKKFPVYTLESGPVAGVIGAIKIGEILGEKNLITMDGGSTTTKASLVKDLEPTIITDYYIGRDKYSSGYPVKVPTIDIVEIGNGGTSIAWIDETGNLRVGPRAAGAYPGPISYGKGGKEITVTDAYIACGFLNQNELLGGKIKINKDVALQAISAIANYYDVSIEEASYGIIKIANDNAVNVVRLVSIQRGYDPRDFTLIAYGGSGPMFAPFVADELEIKKIIIPAVPAGVFSAWGMLLADIRHDMVLSYPIRIDKENSIDIINEKFSSIERKIISTLVSEGFKEEDILITRYAEMRYYGQEHTVKVNIMPGVIGEKEIREIERRFHEAHELAYAFKLDSPIELVNFHVSGIVKTKSIPIKKKIVNNYEFSNSLISKRKVYFEGDYNEWNVYNKEKLLPNQYIYGPAIIEDPTSTAIILESQKSVLDEFGNLIIERD</sequence>
<feature type="domain" description="Hydantoinase A/oxoprolinase" evidence="1">
    <location>
        <begin position="198"/>
        <end position="491"/>
    </location>
</feature>
<dbReference type="InterPro" id="IPR045079">
    <property type="entry name" value="Oxoprolinase-like"/>
</dbReference>